<gene>
    <name evidence="5" type="ORF">V6617_02280</name>
</gene>
<dbReference type="PIRSF" id="PIRSF001220">
    <property type="entry name" value="L-ASNase_gatD"/>
    <property type="match status" value="1"/>
</dbReference>
<dbReference type="InterPro" id="IPR036152">
    <property type="entry name" value="Asp/glu_Ase-like_sf"/>
</dbReference>
<proteinExistence type="inferred from homology"/>
<evidence type="ECO:0000256" key="1">
    <source>
        <dbReference type="ARBA" id="ARBA00010518"/>
    </source>
</evidence>
<reference evidence="5 6" key="1">
    <citation type="submission" date="2024-02" db="EMBL/GenBank/DDBJ databases">
        <title>Complete genome sequence of Pelagibacterium nitratireducens ZH15.</title>
        <authorList>
            <person name="Zhao L.H."/>
        </authorList>
    </citation>
    <scope>NUCLEOTIDE SEQUENCE [LARGE SCALE GENOMIC DNA]</scope>
    <source>
        <strain evidence="5 6">ZH15</strain>
    </source>
</reference>
<feature type="domain" description="L-asparaginase N-terminal" evidence="3">
    <location>
        <begin position="3"/>
        <end position="198"/>
    </location>
</feature>
<dbReference type="CDD" id="cd08964">
    <property type="entry name" value="L-asparaginase_II"/>
    <property type="match status" value="1"/>
</dbReference>
<dbReference type="Proteomes" id="UP001369958">
    <property type="component" value="Chromosome"/>
</dbReference>
<dbReference type="InterPro" id="IPR040919">
    <property type="entry name" value="Asparaginase_C"/>
</dbReference>
<accession>A0ABZ2I1U9</accession>
<evidence type="ECO:0000313" key="5">
    <source>
        <dbReference type="EMBL" id="WWT33314.1"/>
    </source>
</evidence>
<dbReference type="SMART" id="SM00870">
    <property type="entry name" value="Asparaginase"/>
    <property type="match status" value="1"/>
</dbReference>
<dbReference type="InterPro" id="IPR006034">
    <property type="entry name" value="Asparaginase/glutaminase-like"/>
</dbReference>
<organism evidence="5 6">
    <name type="scientific">Pelagibacterium nitratireducens</name>
    <dbReference type="NCBI Taxonomy" id="1046114"/>
    <lineage>
        <taxon>Bacteria</taxon>
        <taxon>Pseudomonadati</taxon>
        <taxon>Pseudomonadota</taxon>
        <taxon>Alphaproteobacteria</taxon>
        <taxon>Hyphomicrobiales</taxon>
        <taxon>Devosiaceae</taxon>
        <taxon>Pelagibacterium</taxon>
    </lineage>
</organism>
<dbReference type="SUPFAM" id="SSF53774">
    <property type="entry name" value="Glutaminase/Asparaginase"/>
    <property type="match status" value="1"/>
</dbReference>
<dbReference type="Gene3D" id="3.40.50.40">
    <property type="match status" value="1"/>
</dbReference>
<dbReference type="SFLD" id="SFLDS00057">
    <property type="entry name" value="Glutaminase/Asparaginase"/>
    <property type="match status" value="1"/>
</dbReference>
<dbReference type="PANTHER" id="PTHR11707">
    <property type="entry name" value="L-ASPARAGINASE"/>
    <property type="match status" value="1"/>
</dbReference>
<sequence length="328" mass="34376">MPKIAFIGTGGTIASIGSGPFDLLDYNASNARVNARAILDRTGLAETIGDIVPIDFRTFDSSAVSHTDWSELADLCWELAQDTSLTGIVIGHGTATLEETAWLLSLVLDLNVPVILTGAMRPLSGLSSDAGANLAAAIHVADAAYRGRNCGVFVVLNNEIHAPRTVTKAHTLRLNAFKSPWEGPIGTVDGLAVRFTRQELHRRPLSFGRGLLRKLPRVDIAYSYVGADGCAIKAFVNAGARGVVSAGFGPGMGTPAETKALAEAIEAGVIVVQSSRTGAGKVVDSAGHRDLGIIAGNDLSPQKARIVLALCLARGDTRDEIGRAFQSI</sequence>
<feature type="domain" description="Asparaginase/glutaminase C-terminal" evidence="4">
    <location>
        <begin position="217"/>
        <end position="325"/>
    </location>
</feature>
<dbReference type="InterPro" id="IPR037152">
    <property type="entry name" value="L-asparaginase_N_sf"/>
</dbReference>
<keyword evidence="6" id="KW-1185">Reference proteome</keyword>
<dbReference type="InterPro" id="IPR004550">
    <property type="entry name" value="AsnASE_II"/>
</dbReference>
<dbReference type="Gene3D" id="3.40.50.1170">
    <property type="entry name" value="L-asparaginase, N-terminal domain"/>
    <property type="match status" value="1"/>
</dbReference>
<name>A0ABZ2I1U9_9HYPH</name>
<keyword evidence="2" id="KW-0378">Hydrolase</keyword>
<dbReference type="RefSeq" id="WP_338608816.1">
    <property type="nucleotide sequence ID" value="NZ_CP146275.1"/>
</dbReference>
<dbReference type="PIRSF" id="PIRSF500176">
    <property type="entry name" value="L_ASNase"/>
    <property type="match status" value="1"/>
</dbReference>
<evidence type="ECO:0000259" key="3">
    <source>
        <dbReference type="Pfam" id="PF00710"/>
    </source>
</evidence>
<dbReference type="Pfam" id="PF17763">
    <property type="entry name" value="Asparaginase_C"/>
    <property type="match status" value="1"/>
</dbReference>
<evidence type="ECO:0000256" key="2">
    <source>
        <dbReference type="ARBA" id="ARBA00022801"/>
    </source>
</evidence>
<dbReference type="PRINTS" id="PR00139">
    <property type="entry name" value="ASNGLNASE"/>
</dbReference>
<dbReference type="InterPro" id="IPR027474">
    <property type="entry name" value="L-asparaginase_N"/>
</dbReference>
<dbReference type="Pfam" id="PF00710">
    <property type="entry name" value="Asparaginase"/>
    <property type="match status" value="1"/>
</dbReference>
<evidence type="ECO:0000313" key="6">
    <source>
        <dbReference type="Proteomes" id="UP001369958"/>
    </source>
</evidence>
<dbReference type="PANTHER" id="PTHR11707:SF28">
    <property type="entry name" value="60 KDA LYSOPHOSPHOLIPASE"/>
    <property type="match status" value="1"/>
</dbReference>
<evidence type="ECO:0000259" key="4">
    <source>
        <dbReference type="Pfam" id="PF17763"/>
    </source>
</evidence>
<dbReference type="PROSITE" id="PS51732">
    <property type="entry name" value="ASN_GLN_ASE_3"/>
    <property type="match status" value="1"/>
</dbReference>
<dbReference type="EMBL" id="CP146275">
    <property type="protein sequence ID" value="WWT33314.1"/>
    <property type="molecule type" value="Genomic_DNA"/>
</dbReference>
<protein>
    <submittedName>
        <fullName evidence="5">Asparaginase</fullName>
    </submittedName>
</protein>
<dbReference type="InterPro" id="IPR027473">
    <property type="entry name" value="L-asparaginase_C"/>
</dbReference>
<comment type="similarity">
    <text evidence="1">Belongs to the asparaginase 1 family.</text>
</comment>